<evidence type="ECO:0000313" key="6">
    <source>
        <dbReference type="Proteomes" id="UP000605846"/>
    </source>
</evidence>
<dbReference type="InterPro" id="IPR035979">
    <property type="entry name" value="RBD_domain_sf"/>
</dbReference>
<proteinExistence type="predicted"/>
<dbReference type="AlphaFoldDB" id="A0A8H7BVJ2"/>
<keyword evidence="1 2" id="KW-0694">RNA-binding</keyword>
<feature type="compositionally biased region" description="Polar residues" evidence="3">
    <location>
        <begin position="125"/>
        <end position="134"/>
    </location>
</feature>
<evidence type="ECO:0000313" key="5">
    <source>
        <dbReference type="EMBL" id="KAF7731907.1"/>
    </source>
</evidence>
<dbReference type="Proteomes" id="UP000605846">
    <property type="component" value="Unassembled WGS sequence"/>
</dbReference>
<dbReference type="Gene3D" id="3.30.70.330">
    <property type="match status" value="1"/>
</dbReference>
<name>A0A8H7BVJ2_9FUNG</name>
<feature type="domain" description="RRM" evidence="4">
    <location>
        <begin position="187"/>
        <end position="272"/>
    </location>
</feature>
<feature type="compositionally biased region" description="Acidic residues" evidence="3">
    <location>
        <begin position="47"/>
        <end position="58"/>
    </location>
</feature>
<dbReference type="PANTHER" id="PTHR16105">
    <property type="entry name" value="RNA-BINDING REGION-CONTAINING PROTEIN 3"/>
    <property type="match status" value="1"/>
</dbReference>
<sequence>MHAIATVPRLYVQVLHLMNKMSLAPPFGAVDRTAIPSMLKRKHDDMLASDESELESDDEAKRQEEEEKTRMARLAAIEQKKALLRTGHKIESTASESRDTKRIRIVLSKDQEGEVPERERKSEPIVQQSVSNKPGSDMTGGSGENEEISTDGGIFFSMEHIQSNRMKTEEFATLPAFKSYSPGEPSNQLYIKNLSKQVVQDDLKRLFGRFVWDISGSVGPDDLVIDLKEKKGPLRGQAFITFKDVSIAKTALENTNAYLLHGKPMAVQFKRVKPHEQ</sequence>
<dbReference type="InterPro" id="IPR012677">
    <property type="entry name" value="Nucleotide-bd_a/b_plait_sf"/>
</dbReference>
<feature type="compositionally biased region" description="Basic and acidic residues" evidence="3">
    <location>
        <begin position="59"/>
        <end position="70"/>
    </location>
</feature>
<dbReference type="OrthoDB" id="277802at2759"/>
<dbReference type="SMART" id="SM00360">
    <property type="entry name" value="RRM"/>
    <property type="match status" value="1"/>
</dbReference>
<dbReference type="Pfam" id="PF00076">
    <property type="entry name" value="RRM_1"/>
    <property type="match status" value="1"/>
</dbReference>
<dbReference type="GO" id="GO:0097157">
    <property type="term" value="F:pre-mRNA intronic binding"/>
    <property type="evidence" value="ECO:0007669"/>
    <property type="project" value="TreeGrafter"/>
</dbReference>
<dbReference type="PROSITE" id="PS50102">
    <property type="entry name" value="RRM"/>
    <property type="match status" value="1"/>
</dbReference>
<feature type="region of interest" description="Disordered" evidence="3">
    <location>
        <begin position="44"/>
        <end position="70"/>
    </location>
</feature>
<evidence type="ECO:0000256" key="3">
    <source>
        <dbReference type="SAM" id="MobiDB-lite"/>
    </source>
</evidence>
<keyword evidence="6" id="KW-1185">Reference proteome</keyword>
<dbReference type="GO" id="GO:0030626">
    <property type="term" value="F:U12 snRNA binding"/>
    <property type="evidence" value="ECO:0007669"/>
    <property type="project" value="TreeGrafter"/>
</dbReference>
<dbReference type="EMBL" id="JABAYA010000006">
    <property type="protein sequence ID" value="KAF7731907.1"/>
    <property type="molecule type" value="Genomic_DNA"/>
</dbReference>
<evidence type="ECO:0000256" key="2">
    <source>
        <dbReference type="PROSITE-ProRule" id="PRU00176"/>
    </source>
</evidence>
<dbReference type="InterPro" id="IPR045164">
    <property type="entry name" value="RBM41/RNPC3"/>
</dbReference>
<dbReference type="GO" id="GO:0005689">
    <property type="term" value="C:U12-type spliceosomal complex"/>
    <property type="evidence" value="ECO:0007669"/>
    <property type="project" value="TreeGrafter"/>
</dbReference>
<dbReference type="SUPFAM" id="SSF54928">
    <property type="entry name" value="RNA-binding domain, RBD"/>
    <property type="match status" value="1"/>
</dbReference>
<dbReference type="PANTHER" id="PTHR16105:SF0">
    <property type="entry name" value="RNA-BINDING REGION-CONTAINING PROTEIN 3"/>
    <property type="match status" value="1"/>
</dbReference>
<evidence type="ECO:0000259" key="4">
    <source>
        <dbReference type="PROSITE" id="PS50102"/>
    </source>
</evidence>
<feature type="compositionally biased region" description="Basic and acidic residues" evidence="3">
    <location>
        <begin position="88"/>
        <end position="123"/>
    </location>
</feature>
<feature type="region of interest" description="Disordered" evidence="3">
    <location>
        <begin position="88"/>
        <end position="150"/>
    </location>
</feature>
<dbReference type="GO" id="GO:0000398">
    <property type="term" value="P:mRNA splicing, via spliceosome"/>
    <property type="evidence" value="ECO:0007669"/>
    <property type="project" value="TreeGrafter"/>
</dbReference>
<dbReference type="InterPro" id="IPR000504">
    <property type="entry name" value="RRM_dom"/>
</dbReference>
<evidence type="ECO:0000256" key="1">
    <source>
        <dbReference type="ARBA" id="ARBA00022884"/>
    </source>
</evidence>
<organism evidence="5 6">
    <name type="scientific">Apophysomyces ossiformis</name>
    <dbReference type="NCBI Taxonomy" id="679940"/>
    <lineage>
        <taxon>Eukaryota</taxon>
        <taxon>Fungi</taxon>
        <taxon>Fungi incertae sedis</taxon>
        <taxon>Mucoromycota</taxon>
        <taxon>Mucoromycotina</taxon>
        <taxon>Mucoromycetes</taxon>
        <taxon>Mucorales</taxon>
        <taxon>Mucorineae</taxon>
        <taxon>Mucoraceae</taxon>
        <taxon>Apophysomyces</taxon>
    </lineage>
</organism>
<reference evidence="5" key="1">
    <citation type="submission" date="2020-01" db="EMBL/GenBank/DDBJ databases">
        <title>Genome Sequencing of Three Apophysomyces-Like Fungal Strains Confirms a Novel Fungal Genus in the Mucoromycota with divergent Burkholderia-like Endosymbiotic Bacteria.</title>
        <authorList>
            <person name="Stajich J.E."/>
            <person name="Macias A.M."/>
            <person name="Carter-House D."/>
            <person name="Lovett B."/>
            <person name="Kasson L.R."/>
            <person name="Berry K."/>
            <person name="Grigoriev I."/>
            <person name="Chang Y."/>
            <person name="Spatafora J."/>
            <person name="Kasson M.T."/>
        </authorList>
    </citation>
    <scope>NUCLEOTIDE SEQUENCE</scope>
    <source>
        <strain evidence="5">NRRL A-21654</strain>
    </source>
</reference>
<comment type="caution">
    <text evidence="5">The sequence shown here is derived from an EMBL/GenBank/DDBJ whole genome shotgun (WGS) entry which is preliminary data.</text>
</comment>
<accession>A0A8H7BVJ2</accession>
<protein>
    <submittedName>
        <fullName evidence="5">RNA-binding region-containing protein 3</fullName>
    </submittedName>
</protein>
<gene>
    <name evidence="5" type="primary">RNPC3</name>
    <name evidence="5" type="ORF">EC973_007738</name>
</gene>